<protein>
    <submittedName>
        <fullName evidence="9">MFS transporter</fullName>
    </submittedName>
</protein>
<feature type="transmembrane region" description="Helical" evidence="7">
    <location>
        <begin position="86"/>
        <end position="107"/>
    </location>
</feature>
<dbReference type="InterPro" id="IPR020846">
    <property type="entry name" value="MFS_dom"/>
</dbReference>
<dbReference type="Proteomes" id="UP000323732">
    <property type="component" value="Unassembled WGS sequence"/>
</dbReference>
<dbReference type="SUPFAM" id="SSF103473">
    <property type="entry name" value="MFS general substrate transporter"/>
    <property type="match status" value="1"/>
</dbReference>
<evidence type="ECO:0000256" key="1">
    <source>
        <dbReference type="ARBA" id="ARBA00004651"/>
    </source>
</evidence>
<accession>A0A5D4SAD7</accession>
<dbReference type="PANTHER" id="PTHR23513">
    <property type="entry name" value="INTEGRAL MEMBRANE EFFLUX PROTEIN-RELATED"/>
    <property type="match status" value="1"/>
</dbReference>
<name>A0A5D4SAD7_9BACI</name>
<dbReference type="GO" id="GO:0022857">
    <property type="term" value="F:transmembrane transporter activity"/>
    <property type="evidence" value="ECO:0007669"/>
    <property type="project" value="InterPro"/>
</dbReference>
<feature type="transmembrane region" description="Helical" evidence="7">
    <location>
        <begin position="155"/>
        <end position="176"/>
    </location>
</feature>
<keyword evidence="5 7" id="KW-1133">Transmembrane helix</keyword>
<dbReference type="RefSeq" id="WP_148950709.1">
    <property type="nucleotide sequence ID" value="NZ_VTES01000006.1"/>
</dbReference>
<feature type="transmembrane region" description="Helical" evidence="7">
    <location>
        <begin position="350"/>
        <end position="373"/>
    </location>
</feature>
<comment type="caution">
    <text evidence="9">The sequence shown here is derived from an EMBL/GenBank/DDBJ whole genome shotgun (WGS) entry which is preliminary data.</text>
</comment>
<keyword evidence="2" id="KW-0813">Transport</keyword>
<feature type="transmembrane region" description="Helical" evidence="7">
    <location>
        <begin position="182"/>
        <end position="201"/>
    </location>
</feature>
<comment type="subcellular location">
    <subcellularLocation>
        <location evidence="1">Cell membrane</location>
        <topology evidence="1">Multi-pass membrane protein</topology>
    </subcellularLocation>
</comment>
<keyword evidence="6 7" id="KW-0472">Membrane</keyword>
<dbReference type="CDD" id="cd06173">
    <property type="entry name" value="MFS_MefA_like"/>
    <property type="match status" value="1"/>
</dbReference>
<evidence type="ECO:0000313" key="9">
    <source>
        <dbReference type="EMBL" id="TYS60563.1"/>
    </source>
</evidence>
<dbReference type="Gene3D" id="1.20.1250.20">
    <property type="entry name" value="MFS general substrate transporter like domains"/>
    <property type="match status" value="1"/>
</dbReference>
<dbReference type="InterPro" id="IPR011701">
    <property type="entry name" value="MFS"/>
</dbReference>
<feature type="transmembrane region" description="Helical" evidence="7">
    <location>
        <begin position="296"/>
        <end position="313"/>
    </location>
</feature>
<sequence length="408" mass="45556">MADAAIEQTVDDKAVLWKNKQFVFLFTGTTISSLTFQIYTMVLPFLVYDITQSTLPMGTMRAIEYLPNILLGLFIGLLIDKTNKKSFLMFSVIFQIISITILIIFINNGISNVMYLYFLGFIVSSCGFSFGVAYNTTLPLLIEKQLLLAANSQIAFLNTLVSFVGPVLASYMIVTFEYDKSLIITLIGLCNLLLILLFTRIPQVDQNKKGKSTLWKDLAEGWSFLLSSKDILFLTIMILGINIATALTGAVFMFNALSINIEKVFIGYIISSSLLGSLLSTLYSKKLDKKISKGKLFIILTSIMSLAYLFFYISEGWVLLAIGMFISGFCITLVNIYYFTLRQSSTPKHLLGRVTGTTSMLMKLSVPIAYFLSGYFGQYLAIKNIFLSSFIVLIVLTLIGLKAKVHKL</sequence>
<evidence type="ECO:0000256" key="7">
    <source>
        <dbReference type="SAM" id="Phobius"/>
    </source>
</evidence>
<feature type="transmembrane region" description="Helical" evidence="7">
    <location>
        <begin position="231"/>
        <end position="253"/>
    </location>
</feature>
<feature type="transmembrane region" description="Helical" evidence="7">
    <location>
        <begin position="113"/>
        <end position="134"/>
    </location>
</feature>
<feature type="transmembrane region" description="Helical" evidence="7">
    <location>
        <begin position="265"/>
        <end position="284"/>
    </location>
</feature>
<feature type="transmembrane region" description="Helical" evidence="7">
    <location>
        <begin position="379"/>
        <end position="401"/>
    </location>
</feature>
<feature type="transmembrane region" description="Helical" evidence="7">
    <location>
        <begin position="319"/>
        <end position="338"/>
    </location>
</feature>
<evidence type="ECO:0000256" key="6">
    <source>
        <dbReference type="ARBA" id="ARBA00023136"/>
    </source>
</evidence>
<feature type="transmembrane region" description="Helical" evidence="7">
    <location>
        <begin position="62"/>
        <end position="79"/>
    </location>
</feature>
<evidence type="ECO:0000256" key="5">
    <source>
        <dbReference type="ARBA" id="ARBA00022989"/>
    </source>
</evidence>
<dbReference type="Pfam" id="PF07690">
    <property type="entry name" value="MFS_1"/>
    <property type="match status" value="1"/>
</dbReference>
<dbReference type="PROSITE" id="PS50850">
    <property type="entry name" value="MFS"/>
    <property type="match status" value="1"/>
</dbReference>
<evidence type="ECO:0000313" key="10">
    <source>
        <dbReference type="Proteomes" id="UP000323732"/>
    </source>
</evidence>
<evidence type="ECO:0000256" key="3">
    <source>
        <dbReference type="ARBA" id="ARBA00022475"/>
    </source>
</evidence>
<dbReference type="AlphaFoldDB" id="A0A5D4SAD7"/>
<dbReference type="InterPro" id="IPR036259">
    <property type="entry name" value="MFS_trans_sf"/>
</dbReference>
<reference evidence="9 10" key="1">
    <citation type="submission" date="2019-08" db="EMBL/GenBank/DDBJ databases">
        <title>Bacillus genomes from the desert of Cuatro Cienegas, Coahuila.</title>
        <authorList>
            <person name="Olmedo-Alvarez G."/>
        </authorList>
    </citation>
    <scope>NUCLEOTIDE SEQUENCE [LARGE SCALE GENOMIC DNA]</scope>
    <source>
        <strain evidence="9 10">CH37_1T</strain>
    </source>
</reference>
<keyword evidence="4 7" id="KW-0812">Transmembrane</keyword>
<dbReference type="GO" id="GO:0005886">
    <property type="term" value="C:plasma membrane"/>
    <property type="evidence" value="ECO:0007669"/>
    <property type="project" value="UniProtKB-SubCell"/>
</dbReference>
<organism evidence="9 10">
    <name type="scientific">Bacillus infantis</name>
    <dbReference type="NCBI Taxonomy" id="324767"/>
    <lineage>
        <taxon>Bacteria</taxon>
        <taxon>Bacillati</taxon>
        <taxon>Bacillota</taxon>
        <taxon>Bacilli</taxon>
        <taxon>Bacillales</taxon>
        <taxon>Bacillaceae</taxon>
        <taxon>Bacillus</taxon>
    </lineage>
</organism>
<gene>
    <name evidence="9" type="ORF">FZD47_20335</name>
</gene>
<proteinExistence type="predicted"/>
<evidence type="ECO:0000259" key="8">
    <source>
        <dbReference type="PROSITE" id="PS50850"/>
    </source>
</evidence>
<feature type="transmembrane region" description="Helical" evidence="7">
    <location>
        <begin position="22"/>
        <end position="42"/>
    </location>
</feature>
<feature type="domain" description="Major facilitator superfamily (MFS) profile" evidence="8">
    <location>
        <begin position="21"/>
        <end position="408"/>
    </location>
</feature>
<evidence type="ECO:0000256" key="4">
    <source>
        <dbReference type="ARBA" id="ARBA00022692"/>
    </source>
</evidence>
<dbReference type="EMBL" id="VTES01000006">
    <property type="protein sequence ID" value="TYS60563.1"/>
    <property type="molecule type" value="Genomic_DNA"/>
</dbReference>
<dbReference type="PANTHER" id="PTHR23513:SF6">
    <property type="entry name" value="MAJOR FACILITATOR SUPERFAMILY ASSOCIATED DOMAIN-CONTAINING PROTEIN"/>
    <property type="match status" value="1"/>
</dbReference>
<evidence type="ECO:0000256" key="2">
    <source>
        <dbReference type="ARBA" id="ARBA00022448"/>
    </source>
</evidence>
<keyword evidence="3" id="KW-1003">Cell membrane</keyword>